<dbReference type="InterPro" id="IPR036514">
    <property type="entry name" value="SGNH_hydro_sf"/>
</dbReference>
<evidence type="ECO:0000256" key="3">
    <source>
        <dbReference type="ARBA" id="ARBA00022963"/>
    </source>
</evidence>
<dbReference type="Gene3D" id="3.40.50.1110">
    <property type="entry name" value="SGNH hydrolase"/>
    <property type="match status" value="1"/>
</dbReference>
<dbReference type="GO" id="GO:0016788">
    <property type="term" value="F:hydrolase activity, acting on ester bonds"/>
    <property type="evidence" value="ECO:0007669"/>
    <property type="project" value="InterPro"/>
</dbReference>
<reference evidence="4 5" key="1">
    <citation type="journal article" date="2019" name="Sci. Rep.">
        <title>A high-quality genome of Eragrostis curvula grass provides insights into Poaceae evolution and supports new strategies to enhance forage quality.</title>
        <authorList>
            <person name="Carballo J."/>
            <person name="Santos B.A.C.M."/>
            <person name="Zappacosta D."/>
            <person name="Garbus I."/>
            <person name="Selva J.P."/>
            <person name="Gallo C.A."/>
            <person name="Diaz A."/>
            <person name="Albertini E."/>
            <person name="Caccamo M."/>
            <person name="Echenique V."/>
        </authorList>
    </citation>
    <scope>NUCLEOTIDE SEQUENCE [LARGE SCALE GENOMIC DNA]</scope>
    <source>
        <strain evidence="5">cv. Victoria</strain>
        <tissue evidence="4">Leaf</tissue>
    </source>
</reference>
<evidence type="ECO:0000313" key="5">
    <source>
        <dbReference type="Proteomes" id="UP000324897"/>
    </source>
</evidence>
<protein>
    <recommendedName>
        <fullName evidence="6">GDSL esterase/lipase</fullName>
    </recommendedName>
</protein>
<dbReference type="Gramene" id="TVU23208">
    <property type="protein sequence ID" value="TVU23208"/>
    <property type="gene ID" value="EJB05_30175"/>
</dbReference>
<proteinExistence type="inferred from homology"/>
<dbReference type="GO" id="GO:0016042">
    <property type="term" value="P:lipid catabolic process"/>
    <property type="evidence" value="ECO:0007669"/>
    <property type="project" value="UniProtKB-KW"/>
</dbReference>
<gene>
    <name evidence="4" type="ORF">EJB05_30175</name>
</gene>
<dbReference type="PANTHER" id="PTHR45648">
    <property type="entry name" value="GDSL LIPASE/ACYLHYDROLASE FAMILY PROTEIN (AFU_ORTHOLOGUE AFUA_4G14700)"/>
    <property type="match status" value="1"/>
</dbReference>
<feature type="non-terminal residue" evidence="4">
    <location>
        <position position="1"/>
    </location>
</feature>
<dbReference type="Pfam" id="PF00657">
    <property type="entry name" value="Lipase_GDSL"/>
    <property type="match status" value="1"/>
</dbReference>
<dbReference type="PANTHER" id="PTHR45648:SF104">
    <property type="entry name" value="OS02G0292600 PROTEIN"/>
    <property type="match status" value="1"/>
</dbReference>
<organism evidence="4 5">
    <name type="scientific">Eragrostis curvula</name>
    <name type="common">weeping love grass</name>
    <dbReference type="NCBI Taxonomy" id="38414"/>
    <lineage>
        <taxon>Eukaryota</taxon>
        <taxon>Viridiplantae</taxon>
        <taxon>Streptophyta</taxon>
        <taxon>Embryophyta</taxon>
        <taxon>Tracheophyta</taxon>
        <taxon>Spermatophyta</taxon>
        <taxon>Magnoliopsida</taxon>
        <taxon>Liliopsida</taxon>
        <taxon>Poales</taxon>
        <taxon>Poaceae</taxon>
        <taxon>PACMAD clade</taxon>
        <taxon>Chloridoideae</taxon>
        <taxon>Eragrostideae</taxon>
        <taxon>Eragrostidinae</taxon>
        <taxon>Eragrostis</taxon>
    </lineage>
</organism>
<evidence type="ECO:0000313" key="4">
    <source>
        <dbReference type="EMBL" id="TVU23208.1"/>
    </source>
</evidence>
<comment type="caution">
    <text evidence="4">The sequence shown here is derived from an EMBL/GenBank/DDBJ whole genome shotgun (WGS) entry which is preliminary data.</text>
</comment>
<evidence type="ECO:0000256" key="1">
    <source>
        <dbReference type="ARBA" id="ARBA00008668"/>
    </source>
</evidence>
<dbReference type="EMBL" id="RWGY01000014">
    <property type="protein sequence ID" value="TVU23208.1"/>
    <property type="molecule type" value="Genomic_DNA"/>
</dbReference>
<dbReference type="Proteomes" id="UP000324897">
    <property type="component" value="Unassembled WGS sequence"/>
</dbReference>
<keyword evidence="2" id="KW-0378">Hydrolase</keyword>
<dbReference type="AlphaFoldDB" id="A0A5J9UIX1"/>
<dbReference type="OrthoDB" id="602568at2759"/>
<evidence type="ECO:0000256" key="2">
    <source>
        <dbReference type="ARBA" id="ARBA00022801"/>
    </source>
</evidence>
<keyword evidence="5" id="KW-1185">Reference proteome</keyword>
<name>A0A5J9UIX1_9POAL</name>
<keyword evidence="3" id="KW-0443">Lipid metabolism</keyword>
<evidence type="ECO:0008006" key="6">
    <source>
        <dbReference type="Google" id="ProtNLM"/>
    </source>
</evidence>
<dbReference type="InterPro" id="IPR051058">
    <property type="entry name" value="GDSL_Est/Lipase"/>
</dbReference>
<sequence length="392" mass="41237">TLKHARKEAFAAMTTNIIATLWILTISSQVLAGATAAVAQPAASPAPAPPPAPAAQAPAIFVFGDGTLDVGNNNELTGGEMGDAPHANHLYYGIDFPPGNNPTGRFSNGYNLADFIAMAVGFGMSPPAYASFPNPGPTKMEGFTGVNYASAEAGIRMSTNADMTIPLSAQVVNFNGTVAQLKVLLGGRKPLNQFLSKSFFLIGVGTMDLLPESNPFDPPTDDKTKVQRLMDMYAATLTSLHGMGARKFGVINVGLIGCVPSVQGSSGHGGGCDESMNRLAAEFNAALGPLLSGLAAKLPRFRYSLADFYGFSNATFANPSAAGFSNIISACCEGPCMPNSYFRAPCSNRKDYWFWDDGYMTEQAAKVTAAAFYSGKAFITPVNFKRLIAMKG</sequence>
<dbReference type="CDD" id="cd01837">
    <property type="entry name" value="SGNH_plant_lipase_like"/>
    <property type="match status" value="1"/>
</dbReference>
<dbReference type="InterPro" id="IPR001087">
    <property type="entry name" value="GDSL"/>
</dbReference>
<accession>A0A5J9UIX1</accession>
<comment type="similarity">
    <text evidence="1">Belongs to the 'GDSL' lipolytic enzyme family.</text>
</comment>
<keyword evidence="3" id="KW-0442">Lipid degradation</keyword>
<dbReference type="InterPro" id="IPR035669">
    <property type="entry name" value="SGNH_plant_lipase-like"/>
</dbReference>